<dbReference type="Gene3D" id="3.30.360.10">
    <property type="entry name" value="Dihydrodipicolinate Reductase, domain 2"/>
    <property type="match status" value="1"/>
</dbReference>
<evidence type="ECO:0000313" key="4">
    <source>
        <dbReference type="EMBL" id="REK74776.1"/>
    </source>
</evidence>
<name>A0A371PGN0_9BACL</name>
<dbReference type="RefSeq" id="WP_116046393.1">
    <property type="nucleotide sequence ID" value="NZ_QUBQ01000002.1"/>
</dbReference>
<dbReference type="EMBL" id="QUBQ01000002">
    <property type="protein sequence ID" value="REK74776.1"/>
    <property type="molecule type" value="Genomic_DNA"/>
</dbReference>
<dbReference type="Gene3D" id="3.40.50.720">
    <property type="entry name" value="NAD(P)-binding Rossmann-like Domain"/>
    <property type="match status" value="1"/>
</dbReference>
<keyword evidence="5" id="KW-1185">Reference proteome</keyword>
<dbReference type="SUPFAM" id="SSF55347">
    <property type="entry name" value="Glyceraldehyde-3-phosphate dehydrogenase-like, C-terminal domain"/>
    <property type="match status" value="1"/>
</dbReference>
<dbReference type="GO" id="GO:0016491">
    <property type="term" value="F:oxidoreductase activity"/>
    <property type="evidence" value="ECO:0007669"/>
    <property type="project" value="UniProtKB-KW"/>
</dbReference>
<dbReference type="PANTHER" id="PTHR43818:SF11">
    <property type="entry name" value="BCDNA.GH03377"/>
    <property type="match status" value="1"/>
</dbReference>
<organism evidence="4 5">
    <name type="scientific">Paenibacillus paeoniae</name>
    <dbReference type="NCBI Taxonomy" id="2292705"/>
    <lineage>
        <taxon>Bacteria</taxon>
        <taxon>Bacillati</taxon>
        <taxon>Bacillota</taxon>
        <taxon>Bacilli</taxon>
        <taxon>Bacillales</taxon>
        <taxon>Paenibacillaceae</taxon>
        <taxon>Paenibacillus</taxon>
    </lineage>
</organism>
<dbReference type="Pfam" id="PF22725">
    <property type="entry name" value="GFO_IDH_MocA_C3"/>
    <property type="match status" value="1"/>
</dbReference>
<dbReference type="Proteomes" id="UP000261905">
    <property type="component" value="Unassembled WGS sequence"/>
</dbReference>
<dbReference type="SUPFAM" id="SSF51735">
    <property type="entry name" value="NAD(P)-binding Rossmann-fold domains"/>
    <property type="match status" value="1"/>
</dbReference>
<feature type="domain" description="GFO/IDH/MocA-like oxidoreductase" evidence="3">
    <location>
        <begin position="130"/>
        <end position="287"/>
    </location>
</feature>
<reference evidence="4 5" key="1">
    <citation type="submission" date="2018-08" db="EMBL/GenBank/DDBJ databases">
        <title>Paenibacillus sp. M4BSY-1, whole genome shotgun sequence.</title>
        <authorList>
            <person name="Tuo L."/>
        </authorList>
    </citation>
    <scope>NUCLEOTIDE SEQUENCE [LARGE SCALE GENOMIC DNA]</scope>
    <source>
        <strain evidence="4 5">M4BSY-1</strain>
    </source>
</reference>
<dbReference type="InterPro" id="IPR050463">
    <property type="entry name" value="Gfo/Idh/MocA_oxidrdct_glycsds"/>
</dbReference>
<gene>
    <name evidence="4" type="ORF">DX130_14000</name>
</gene>
<keyword evidence="1" id="KW-0560">Oxidoreductase</keyword>
<feature type="domain" description="Gfo/Idh/MocA-like oxidoreductase N-terminal" evidence="2">
    <location>
        <begin position="3"/>
        <end position="117"/>
    </location>
</feature>
<dbReference type="InterPro" id="IPR036291">
    <property type="entry name" value="NAD(P)-bd_dom_sf"/>
</dbReference>
<dbReference type="PANTHER" id="PTHR43818">
    <property type="entry name" value="BCDNA.GH03377"/>
    <property type="match status" value="1"/>
</dbReference>
<accession>A0A371PGN0</accession>
<sequence>MKIKAGVIGTGFIGEAHIEALRRLGMVDVAAIAGSNSRRAGENAERLGIAQAYGDWRELVHDPAIQVVHICTPNHLHFEIAEAALQSGKHVICEKPLVFHADEARKLIRLAEDRGLVGAIHFNLRYYPLVQQARAMMIKGEIGRMLAFGGSYLQDWLFHDTDYNWRIEPGIGGPSRAMADIGSHLLDLAEYVSGERIKAVCAQLANFHPIRKKPLQAVKTYTVSEMSDGNGELLSNEPEYEEIPIGTEDYASVLLEFESGARGSVTVNQVAAGNKNQLRFEINGSACSVGWQSENPNELWIGWRDRPNERLVKDPQLMDASVKSTASYPGGHSEGFPDTSKQLFRQVYDNIMREDYKHGVKPAFPTFEDGLREIELCDAVLRSAESRQWMNV</sequence>
<evidence type="ECO:0000256" key="1">
    <source>
        <dbReference type="ARBA" id="ARBA00023002"/>
    </source>
</evidence>
<dbReference type="OrthoDB" id="9815825at2"/>
<dbReference type="AlphaFoldDB" id="A0A371PGN0"/>
<evidence type="ECO:0000313" key="5">
    <source>
        <dbReference type="Proteomes" id="UP000261905"/>
    </source>
</evidence>
<dbReference type="InterPro" id="IPR055170">
    <property type="entry name" value="GFO_IDH_MocA-like_dom"/>
</dbReference>
<evidence type="ECO:0000259" key="2">
    <source>
        <dbReference type="Pfam" id="PF01408"/>
    </source>
</evidence>
<evidence type="ECO:0000259" key="3">
    <source>
        <dbReference type="Pfam" id="PF22725"/>
    </source>
</evidence>
<protein>
    <submittedName>
        <fullName evidence="4">Gfo/Idh/MocA family oxidoreductase</fullName>
    </submittedName>
</protein>
<proteinExistence type="predicted"/>
<dbReference type="GO" id="GO:0000166">
    <property type="term" value="F:nucleotide binding"/>
    <property type="evidence" value="ECO:0007669"/>
    <property type="project" value="InterPro"/>
</dbReference>
<dbReference type="Pfam" id="PF01408">
    <property type="entry name" value="GFO_IDH_MocA"/>
    <property type="match status" value="1"/>
</dbReference>
<comment type="caution">
    <text evidence="4">The sequence shown here is derived from an EMBL/GenBank/DDBJ whole genome shotgun (WGS) entry which is preliminary data.</text>
</comment>
<dbReference type="InterPro" id="IPR000683">
    <property type="entry name" value="Gfo/Idh/MocA-like_OxRdtase_N"/>
</dbReference>